<evidence type="ECO:0000256" key="5">
    <source>
        <dbReference type="ARBA" id="ARBA00022692"/>
    </source>
</evidence>
<evidence type="ECO:0000256" key="6">
    <source>
        <dbReference type="ARBA" id="ARBA00022723"/>
    </source>
</evidence>
<organism evidence="14 15">
    <name type="scientific">Brassica napus</name>
    <name type="common">Rape</name>
    <dbReference type="NCBI Taxonomy" id="3708"/>
    <lineage>
        <taxon>Eukaryota</taxon>
        <taxon>Viridiplantae</taxon>
        <taxon>Streptophyta</taxon>
        <taxon>Embryophyta</taxon>
        <taxon>Tracheophyta</taxon>
        <taxon>Spermatophyta</taxon>
        <taxon>Magnoliopsida</taxon>
        <taxon>eudicotyledons</taxon>
        <taxon>Gunneridae</taxon>
        <taxon>Pentapetalae</taxon>
        <taxon>rosids</taxon>
        <taxon>malvids</taxon>
        <taxon>Brassicales</taxon>
        <taxon>Brassicaceae</taxon>
        <taxon>Brassiceae</taxon>
        <taxon>Brassica</taxon>
    </lineage>
</organism>
<name>A0ABQ7YHV2_BRANA</name>
<evidence type="ECO:0000256" key="7">
    <source>
        <dbReference type="ARBA" id="ARBA00022771"/>
    </source>
</evidence>
<evidence type="ECO:0000313" key="15">
    <source>
        <dbReference type="Proteomes" id="UP000824890"/>
    </source>
</evidence>
<evidence type="ECO:0000256" key="4">
    <source>
        <dbReference type="ARBA" id="ARBA00022448"/>
    </source>
</evidence>
<proteinExistence type="inferred from homology"/>
<keyword evidence="10" id="KW-1133">Transmembrane helix</keyword>
<comment type="subcellular location">
    <subcellularLocation>
        <location evidence="1">Peroxisome membrane</location>
        <topology evidence="1">Multi-pass membrane protein</topology>
    </subcellularLocation>
</comment>
<gene>
    <name evidence="14" type="ORF">HID58_074743</name>
</gene>
<reference evidence="14 15" key="1">
    <citation type="submission" date="2021-05" db="EMBL/GenBank/DDBJ databases">
        <title>Genome Assembly of Synthetic Allotetraploid Brassica napus Reveals Homoeologous Exchanges between Subgenomes.</title>
        <authorList>
            <person name="Davis J.T."/>
        </authorList>
    </citation>
    <scope>NUCLEOTIDE SEQUENCE [LARGE SCALE GENOMIC DNA]</scope>
    <source>
        <strain evidence="15">cv. Da-Ae</strain>
        <tissue evidence="14">Seedling</tissue>
    </source>
</reference>
<evidence type="ECO:0000256" key="9">
    <source>
        <dbReference type="ARBA" id="ARBA00022927"/>
    </source>
</evidence>
<accession>A0ABQ7YHV2</accession>
<keyword evidence="7" id="KW-0863">Zinc-finger</keyword>
<protein>
    <recommendedName>
        <fullName evidence="13">Pex N-terminal domain-containing protein</fullName>
    </recommendedName>
</protein>
<comment type="caution">
    <text evidence="14">The sequence shown here is derived from an EMBL/GenBank/DDBJ whole genome shotgun (WGS) entry which is preliminary data.</text>
</comment>
<keyword evidence="4" id="KW-0813">Transport</keyword>
<keyword evidence="8" id="KW-0862">Zinc</keyword>
<evidence type="ECO:0000256" key="12">
    <source>
        <dbReference type="ARBA" id="ARBA00023140"/>
    </source>
</evidence>
<keyword evidence="11" id="KW-0472">Membrane</keyword>
<comment type="pathway">
    <text evidence="2">Protein modification; protein ubiquitination.</text>
</comment>
<keyword evidence="12" id="KW-0576">Peroxisome</keyword>
<sequence>MVYCSNLHQRCALLLVDPNHKRVYVIIVTCASPSPPLPEIAIVKNLFLGSFLHKILDYEDEFFAALMLILEGHSLRTTYVLFAESLYGLRRKSVRLRLRKGSSKEVQRFGLEKRQRVLSVFFLVVLQYFISKLHGIYNKEREAMLWESLWGSEDQGFDEANFFTGEETVVSRGDSGNHALSLRVQLATRIKKFVAVCYLWIDVSSEGSF</sequence>
<keyword evidence="6" id="KW-0479">Metal-binding</keyword>
<keyword evidence="15" id="KW-1185">Reference proteome</keyword>
<dbReference type="PANTHER" id="PTHR12888">
    <property type="entry name" value="PEROXISOME ASSEMBLY PROTEIN 12 PEROXIN-12"/>
    <property type="match status" value="1"/>
</dbReference>
<keyword evidence="9" id="KW-0653">Protein transport</keyword>
<dbReference type="InterPro" id="IPR006845">
    <property type="entry name" value="Pex_N"/>
</dbReference>
<evidence type="ECO:0000256" key="1">
    <source>
        <dbReference type="ARBA" id="ARBA00004585"/>
    </source>
</evidence>
<evidence type="ECO:0000256" key="2">
    <source>
        <dbReference type="ARBA" id="ARBA00004906"/>
    </source>
</evidence>
<keyword evidence="5" id="KW-0812">Transmembrane</keyword>
<evidence type="ECO:0000256" key="3">
    <source>
        <dbReference type="ARBA" id="ARBA00008704"/>
    </source>
</evidence>
<dbReference type="Pfam" id="PF04757">
    <property type="entry name" value="Pex2_Pex12"/>
    <property type="match status" value="1"/>
</dbReference>
<evidence type="ECO:0000256" key="8">
    <source>
        <dbReference type="ARBA" id="ARBA00022833"/>
    </source>
</evidence>
<evidence type="ECO:0000256" key="11">
    <source>
        <dbReference type="ARBA" id="ARBA00023136"/>
    </source>
</evidence>
<evidence type="ECO:0000256" key="10">
    <source>
        <dbReference type="ARBA" id="ARBA00022989"/>
    </source>
</evidence>
<dbReference type="PANTHER" id="PTHR12888:SF3">
    <property type="entry name" value="PEROXISOME BIOGENESIS PROTEIN 12"/>
    <property type="match status" value="1"/>
</dbReference>
<comment type="similarity">
    <text evidence="3">Belongs to the pex2/pex10/pex12 family.</text>
</comment>
<feature type="domain" description="Pex N-terminal" evidence="13">
    <location>
        <begin position="48"/>
        <end position="205"/>
    </location>
</feature>
<evidence type="ECO:0000259" key="13">
    <source>
        <dbReference type="Pfam" id="PF04757"/>
    </source>
</evidence>
<evidence type="ECO:0000313" key="14">
    <source>
        <dbReference type="EMBL" id="KAH0867721.1"/>
    </source>
</evidence>
<dbReference type="Proteomes" id="UP000824890">
    <property type="component" value="Unassembled WGS sequence"/>
</dbReference>
<dbReference type="InterPro" id="IPR017375">
    <property type="entry name" value="PEX12"/>
</dbReference>
<dbReference type="EMBL" id="JAGKQM010000017">
    <property type="protein sequence ID" value="KAH0867721.1"/>
    <property type="molecule type" value="Genomic_DNA"/>
</dbReference>